<comment type="cofactor">
    <cofactor evidence="8">
        <name>Mn(2+)</name>
        <dbReference type="ChEBI" id="CHEBI:29035"/>
    </cofactor>
    <text evidence="8">Binds 2 manganese ions per subunit.</text>
</comment>
<comment type="catalytic activity">
    <reaction evidence="2 8">
        <text>Release of an N-terminal amino acid, preferentially leucine, but not glutamic or aspartic acids.</text>
        <dbReference type="EC" id="3.4.11.10"/>
    </reaction>
</comment>
<keyword evidence="4 8" id="KW-0031">Aminopeptidase</keyword>
<feature type="active site" evidence="8">
    <location>
        <position position="282"/>
    </location>
</feature>
<comment type="caution">
    <text evidence="10">The sequence shown here is derived from an EMBL/GenBank/DDBJ whole genome shotgun (WGS) entry which is preliminary data.</text>
</comment>
<accession>A0A2T5MES2</accession>
<feature type="binding site" evidence="8">
    <location>
        <position position="275"/>
    </location>
    <ligand>
        <name>Mn(2+)</name>
        <dbReference type="ChEBI" id="CHEBI:29035"/>
        <label>2</label>
    </ligand>
</feature>
<feature type="binding site" evidence="8">
    <location>
        <position position="354"/>
    </location>
    <ligand>
        <name>Mn(2+)</name>
        <dbReference type="ChEBI" id="CHEBI:29035"/>
        <label>2</label>
    </ligand>
</feature>
<reference evidence="10 11" key="1">
    <citation type="submission" date="2018-04" db="EMBL/GenBank/DDBJ databases">
        <title>Novel species isolated from glacier.</title>
        <authorList>
            <person name="Liu Q."/>
            <person name="Xin Y.-H."/>
        </authorList>
    </citation>
    <scope>NUCLEOTIDE SEQUENCE [LARGE SCALE GENOMIC DNA]</scope>
    <source>
        <strain evidence="10 11">GT1R17</strain>
    </source>
</reference>
<keyword evidence="5 8" id="KW-0645">Protease</keyword>
<dbReference type="RefSeq" id="WP_107940623.1">
    <property type="nucleotide sequence ID" value="NZ_QANS01000004.1"/>
</dbReference>
<dbReference type="SUPFAM" id="SSF52949">
    <property type="entry name" value="Macro domain-like"/>
    <property type="match status" value="1"/>
</dbReference>
<keyword evidence="8" id="KW-0963">Cytoplasm</keyword>
<dbReference type="CDD" id="cd00433">
    <property type="entry name" value="Peptidase_M17"/>
    <property type="match status" value="1"/>
</dbReference>
<evidence type="ECO:0000313" key="10">
    <source>
        <dbReference type="EMBL" id="PTU31039.1"/>
    </source>
</evidence>
<feature type="binding site" evidence="8">
    <location>
        <position position="270"/>
    </location>
    <ligand>
        <name>Mn(2+)</name>
        <dbReference type="ChEBI" id="CHEBI:29035"/>
        <label>2</label>
    </ligand>
</feature>
<feature type="binding site" evidence="8">
    <location>
        <position position="293"/>
    </location>
    <ligand>
        <name>Mn(2+)</name>
        <dbReference type="ChEBI" id="CHEBI:29035"/>
        <label>2</label>
    </ligand>
</feature>
<dbReference type="EC" id="3.4.11.1" evidence="8"/>
<feature type="active site" evidence="8">
    <location>
        <position position="356"/>
    </location>
</feature>
<dbReference type="Pfam" id="PF02789">
    <property type="entry name" value="Peptidase_M17_N"/>
    <property type="match status" value="1"/>
</dbReference>
<dbReference type="InterPro" id="IPR043472">
    <property type="entry name" value="Macro_dom-like"/>
</dbReference>
<dbReference type="PANTHER" id="PTHR11963">
    <property type="entry name" value="LEUCINE AMINOPEPTIDASE-RELATED"/>
    <property type="match status" value="1"/>
</dbReference>
<evidence type="ECO:0000256" key="7">
    <source>
        <dbReference type="ARBA" id="ARBA00023211"/>
    </source>
</evidence>
<evidence type="ECO:0000256" key="2">
    <source>
        <dbReference type="ARBA" id="ARBA00000967"/>
    </source>
</evidence>
<keyword evidence="8" id="KW-0479">Metal-binding</keyword>
<dbReference type="InterPro" id="IPR011356">
    <property type="entry name" value="Leucine_aapep/pepB"/>
</dbReference>
<dbReference type="PRINTS" id="PR00481">
    <property type="entry name" value="LAMNOPPTDASE"/>
</dbReference>
<dbReference type="GO" id="GO:0070006">
    <property type="term" value="F:metalloaminopeptidase activity"/>
    <property type="evidence" value="ECO:0007669"/>
    <property type="project" value="InterPro"/>
</dbReference>
<comment type="subcellular location">
    <subcellularLocation>
        <location evidence="8">Cytoplasm</location>
    </subcellularLocation>
</comment>
<dbReference type="InterPro" id="IPR000819">
    <property type="entry name" value="Peptidase_M17_C"/>
</dbReference>
<dbReference type="Pfam" id="PF00883">
    <property type="entry name" value="Peptidase_M17"/>
    <property type="match status" value="1"/>
</dbReference>
<evidence type="ECO:0000256" key="6">
    <source>
        <dbReference type="ARBA" id="ARBA00022801"/>
    </source>
</evidence>
<dbReference type="GO" id="GO:0005737">
    <property type="term" value="C:cytoplasm"/>
    <property type="evidence" value="ECO:0007669"/>
    <property type="project" value="UniProtKB-SubCell"/>
</dbReference>
<dbReference type="OrthoDB" id="9809354at2"/>
<dbReference type="GO" id="GO:0006508">
    <property type="term" value="P:proteolysis"/>
    <property type="evidence" value="ECO:0007669"/>
    <property type="project" value="UniProtKB-KW"/>
</dbReference>
<dbReference type="PROSITE" id="PS00631">
    <property type="entry name" value="CYTOSOL_AP"/>
    <property type="match status" value="1"/>
</dbReference>
<dbReference type="SUPFAM" id="SSF53187">
    <property type="entry name" value="Zn-dependent exopeptidases"/>
    <property type="match status" value="1"/>
</dbReference>
<comment type="similarity">
    <text evidence="3 8">Belongs to the peptidase M17 family.</text>
</comment>
<evidence type="ECO:0000256" key="4">
    <source>
        <dbReference type="ARBA" id="ARBA00022438"/>
    </source>
</evidence>
<evidence type="ECO:0000256" key="5">
    <source>
        <dbReference type="ARBA" id="ARBA00022670"/>
    </source>
</evidence>
<proteinExistence type="inferred from homology"/>
<dbReference type="InterPro" id="IPR023042">
    <property type="entry name" value="Peptidase_M17_leu_NH2_pept"/>
</dbReference>
<dbReference type="EMBL" id="QANS01000004">
    <property type="protein sequence ID" value="PTU31039.1"/>
    <property type="molecule type" value="Genomic_DNA"/>
</dbReference>
<feature type="binding site" evidence="8">
    <location>
        <position position="275"/>
    </location>
    <ligand>
        <name>Mn(2+)</name>
        <dbReference type="ChEBI" id="CHEBI:29035"/>
        <label>1</label>
    </ligand>
</feature>
<feature type="binding site" evidence="8">
    <location>
        <position position="352"/>
    </location>
    <ligand>
        <name>Mn(2+)</name>
        <dbReference type="ChEBI" id="CHEBI:29035"/>
        <label>1</label>
    </ligand>
</feature>
<feature type="binding site" evidence="8">
    <location>
        <position position="354"/>
    </location>
    <ligand>
        <name>Mn(2+)</name>
        <dbReference type="ChEBI" id="CHEBI:29035"/>
        <label>1</label>
    </ligand>
</feature>
<name>A0A2T5MES2_9GAMM</name>
<comment type="catalytic activity">
    <reaction evidence="1 8">
        <text>Release of an N-terminal amino acid, Xaa-|-Yaa-, in which Xaa is preferably Leu, but may be other amino acids including Pro although not Arg or Lys, and Yaa may be Pro. Amino acid amides and methyl esters are also readily hydrolyzed, but rates on arylamides are exceedingly low.</text>
        <dbReference type="EC" id="3.4.11.1"/>
    </reaction>
</comment>
<dbReference type="EC" id="3.4.11.10" evidence="8"/>
<comment type="function">
    <text evidence="8">Presumably involved in the processing and regular turnover of intracellular proteins. Catalyzes the removal of unsubstituted N-terminal amino acids from various peptides.</text>
</comment>
<sequence>MEYFVKSGNPEKQRVACVIVGIFDRRTPTEAAETIDKASDGAIGAVMRRGDIDGKLGSTLILHNVPGTFADRVMLVGLGKERNFDEGVYRKAIAASAKALHQTGAIDAVNYLTHLPLKGRDFLWNVQQAVLATEDAYYRFDECRGEKAKQDLPSYKLERYTFDVPRRSDLPSGEKGLSEALAISKGVSLAKNLGNLPGNLCTPTYLAEQAVKLAEQYPIVTKILEESDMETLGMGSLLSVAKGSRQPAKLIIMEYLNGPKDEKPVALVGKGLTFDAGGISIKPAARMDEMKFDMCGGASVFGTLTAIAELKLPINVVGIVPATENLINGQASKPGDVVTSMAGITIEVLNTDAEGRLILADALTYAEKFYEPAQCINMATLTGACVVALGAHASGLFSNQSGLARALLTAGEQIGDRAWELPIWPEYDEQIKSDCADIANIATIGAGEAGAIVAAVFLHRFTRKMKWAHLDIAGTAWKGKKSTGRPVPLLTQYLLNYSAKKGEHE</sequence>
<feature type="domain" description="Cytosol aminopeptidase" evidence="9">
    <location>
        <begin position="350"/>
        <end position="357"/>
    </location>
</feature>
<protein>
    <recommendedName>
        <fullName evidence="8">Probable cytosol aminopeptidase</fullName>
        <ecNumber evidence="8">3.4.11.1</ecNumber>
    </recommendedName>
    <alternativeName>
        <fullName evidence="8">Leucine aminopeptidase</fullName>
        <shortName evidence="8">LAP</shortName>
        <ecNumber evidence="8">3.4.11.10</ecNumber>
    </alternativeName>
    <alternativeName>
        <fullName evidence="8">Leucyl aminopeptidase</fullName>
    </alternativeName>
</protein>
<dbReference type="Gene3D" id="3.40.220.10">
    <property type="entry name" value="Leucine Aminopeptidase, subunit E, domain 1"/>
    <property type="match status" value="1"/>
</dbReference>
<evidence type="ECO:0000313" key="11">
    <source>
        <dbReference type="Proteomes" id="UP000244248"/>
    </source>
</evidence>
<dbReference type="NCBIfam" id="NF002074">
    <property type="entry name" value="PRK00913.1-4"/>
    <property type="match status" value="1"/>
</dbReference>
<dbReference type="PANTHER" id="PTHR11963:SF23">
    <property type="entry name" value="CYTOSOL AMINOPEPTIDASE"/>
    <property type="match status" value="1"/>
</dbReference>
<evidence type="ECO:0000256" key="1">
    <source>
        <dbReference type="ARBA" id="ARBA00000135"/>
    </source>
</evidence>
<dbReference type="AlphaFoldDB" id="A0A2T5MES2"/>
<organism evidence="10 11">
    <name type="scientific">Stenotrophobium rhamnosiphilum</name>
    <dbReference type="NCBI Taxonomy" id="2029166"/>
    <lineage>
        <taxon>Bacteria</taxon>
        <taxon>Pseudomonadati</taxon>
        <taxon>Pseudomonadota</taxon>
        <taxon>Gammaproteobacteria</taxon>
        <taxon>Nevskiales</taxon>
        <taxon>Nevskiaceae</taxon>
        <taxon>Stenotrophobium</taxon>
    </lineage>
</organism>
<keyword evidence="7 8" id="KW-0464">Manganese</keyword>
<evidence type="ECO:0000256" key="8">
    <source>
        <dbReference type="HAMAP-Rule" id="MF_00181"/>
    </source>
</evidence>
<dbReference type="Proteomes" id="UP000244248">
    <property type="component" value="Unassembled WGS sequence"/>
</dbReference>
<dbReference type="GO" id="GO:0030145">
    <property type="term" value="F:manganese ion binding"/>
    <property type="evidence" value="ECO:0007669"/>
    <property type="project" value="UniProtKB-UniRule"/>
</dbReference>
<dbReference type="HAMAP" id="MF_00181">
    <property type="entry name" value="Cytosol_peptidase_M17"/>
    <property type="match status" value="1"/>
</dbReference>
<evidence type="ECO:0000259" key="9">
    <source>
        <dbReference type="PROSITE" id="PS00631"/>
    </source>
</evidence>
<gene>
    <name evidence="8" type="primary">pepA</name>
    <name evidence="10" type="ORF">CJD38_12125</name>
</gene>
<keyword evidence="11" id="KW-1185">Reference proteome</keyword>
<keyword evidence="6 8" id="KW-0378">Hydrolase</keyword>
<dbReference type="InterPro" id="IPR008283">
    <property type="entry name" value="Peptidase_M17_N"/>
</dbReference>
<evidence type="ECO:0000256" key="3">
    <source>
        <dbReference type="ARBA" id="ARBA00009528"/>
    </source>
</evidence>
<dbReference type="Gene3D" id="3.40.630.10">
    <property type="entry name" value="Zn peptidases"/>
    <property type="match status" value="1"/>
</dbReference>